<proteinExistence type="predicted"/>
<dbReference type="VEuPathDB" id="TriTrypDB:TRSC58_02218"/>
<dbReference type="AlphaFoldDB" id="A0A061J5B5"/>
<feature type="region of interest" description="Disordered" evidence="1">
    <location>
        <begin position="58"/>
        <end position="81"/>
    </location>
</feature>
<evidence type="ECO:0000259" key="2">
    <source>
        <dbReference type="PROSITE" id="PS50222"/>
    </source>
</evidence>
<dbReference type="EMBL" id="AUPL01002218">
    <property type="protein sequence ID" value="ESL10054.1"/>
    <property type="molecule type" value="Genomic_DNA"/>
</dbReference>
<reference evidence="3 4" key="1">
    <citation type="submission" date="2013-07" db="EMBL/GenBank/DDBJ databases">
        <authorList>
            <person name="Stoco P.H."/>
            <person name="Wagner G."/>
            <person name="Gerber A."/>
            <person name="Zaha A."/>
            <person name="Thompson C."/>
            <person name="Bartholomeu D.C."/>
            <person name="Luckemeyer D.D."/>
            <person name="Bahia D."/>
            <person name="Loreto E."/>
            <person name="Prestes E.B."/>
            <person name="Lima F.M."/>
            <person name="Rodrigues-Luiz G."/>
            <person name="Vallejo G.A."/>
            <person name="Filho J.F."/>
            <person name="Monteiro K.M."/>
            <person name="Tyler K.M."/>
            <person name="de Almeida L.G."/>
            <person name="Ortiz M.F."/>
            <person name="Siervo M.A."/>
            <person name="de Moraes M.H."/>
            <person name="Cunha O.L."/>
            <person name="Mendonca-Neto R."/>
            <person name="Silva R."/>
            <person name="Teixeira S.M."/>
            <person name="Murta S.M."/>
            <person name="Sincero T.C."/>
            <person name="Mendes T.A."/>
            <person name="Urmenyi T.P."/>
            <person name="Silva V.G."/>
            <person name="da Rocha W.D."/>
            <person name="Andersson B."/>
            <person name="Romanha A.J."/>
            <person name="Steindel M."/>
            <person name="de Vasconcelos A.T."/>
            <person name="Grisard E.C."/>
        </authorList>
    </citation>
    <scope>NUCLEOTIDE SEQUENCE [LARGE SCALE GENOMIC DNA]</scope>
    <source>
        <strain evidence="3 4">SC58</strain>
    </source>
</reference>
<dbReference type="InterPro" id="IPR002048">
    <property type="entry name" value="EF_hand_dom"/>
</dbReference>
<evidence type="ECO:0000313" key="3">
    <source>
        <dbReference type="EMBL" id="ESL10054.1"/>
    </source>
</evidence>
<dbReference type="GO" id="GO:0005509">
    <property type="term" value="F:calcium ion binding"/>
    <property type="evidence" value="ECO:0007669"/>
    <property type="project" value="InterPro"/>
</dbReference>
<accession>A0A061J5B5</accession>
<keyword evidence="4" id="KW-1185">Reference proteome</keyword>
<comment type="caution">
    <text evidence="3">The sequence shown here is derived from an EMBL/GenBank/DDBJ whole genome shotgun (WGS) entry which is preliminary data.</text>
</comment>
<evidence type="ECO:0000313" key="4">
    <source>
        <dbReference type="Proteomes" id="UP000031737"/>
    </source>
</evidence>
<dbReference type="PROSITE" id="PS50222">
    <property type="entry name" value="EF_HAND_2"/>
    <property type="match status" value="1"/>
</dbReference>
<name>A0A061J5B5_TRYRA</name>
<evidence type="ECO:0000256" key="1">
    <source>
        <dbReference type="SAM" id="MobiDB-lite"/>
    </source>
</evidence>
<sequence>MYRSRGELRTFAHCVFALYCVDEGLSIARFRLAWYVLWGKWPNEGVIHLLFQNKDATADGNEAPSGEKNVTRENGAPEEDHNHHVVGASLARPASSSVLRRRIYEEEFIRFAVTYYDTMGADAMDFGGAEDTNDSATDIQSAPSSILRACQWVQFQSLAGSKGYVTLGDLIAAENVDWLHRPVIGGSEGSVTVKQADPDSSTLAQGGGDGRLAVLSHVFAIIDKDRDGKVVFDDVVRHLGTTA</sequence>
<organism evidence="3 4">
    <name type="scientific">Trypanosoma rangeli SC58</name>
    <dbReference type="NCBI Taxonomy" id="429131"/>
    <lineage>
        <taxon>Eukaryota</taxon>
        <taxon>Discoba</taxon>
        <taxon>Euglenozoa</taxon>
        <taxon>Kinetoplastea</taxon>
        <taxon>Metakinetoplastina</taxon>
        <taxon>Trypanosomatida</taxon>
        <taxon>Trypanosomatidae</taxon>
        <taxon>Trypanosoma</taxon>
        <taxon>Herpetosoma</taxon>
    </lineage>
</organism>
<dbReference type="OrthoDB" id="272262at2759"/>
<gene>
    <name evidence="3" type="ORF">TRSC58_02218</name>
</gene>
<feature type="domain" description="EF-hand" evidence="2">
    <location>
        <begin position="210"/>
        <end position="243"/>
    </location>
</feature>
<dbReference type="Proteomes" id="UP000031737">
    <property type="component" value="Unassembled WGS sequence"/>
</dbReference>
<protein>
    <recommendedName>
        <fullName evidence="2">EF-hand domain-containing protein</fullName>
    </recommendedName>
</protein>